<protein>
    <submittedName>
        <fullName evidence="2">Uncharacterized protein C7orf63</fullName>
    </submittedName>
</protein>
<reference evidence="2 3" key="1">
    <citation type="submission" date="2015-07" db="EMBL/GenBank/DDBJ databases">
        <title>The genome of Habropoda laboriosa.</title>
        <authorList>
            <person name="Pan H."/>
            <person name="Kapheim K."/>
        </authorList>
    </citation>
    <scope>NUCLEOTIDE SEQUENCE [LARGE SCALE GENOMIC DNA]</scope>
    <source>
        <strain evidence="2">0110345459</strain>
    </source>
</reference>
<dbReference type="GO" id="GO:0097225">
    <property type="term" value="C:sperm midpiece"/>
    <property type="evidence" value="ECO:0007669"/>
    <property type="project" value="TreeGrafter"/>
</dbReference>
<dbReference type="PANTHER" id="PTHR14716">
    <property type="entry name" value="CILIA- AND FLAGELLA-ASSOCIATED PROTEIN 69"/>
    <property type="match status" value="1"/>
</dbReference>
<evidence type="ECO:0000259" key="1">
    <source>
        <dbReference type="Pfam" id="PF21049"/>
    </source>
</evidence>
<dbReference type="InterPro" id="IPR016024">
    <property type="entry name" value="ARM-type_fold"/>
</dbReference>
<dbReference type="Pfam" id="PF21049">
    <property type="entry name" value="CFA69_ARM_rpt"/>
    <property type="match status" value="1"/>
</dbReference>
<evidence type="ECO:0000313" key="3">
    <source>
        <dbReference type="Proteomes" id="UP000053825"/>
    </source>
</evidence>
<feature type="domain" description="Cilia- and flagella-associated protein 69 ARM repeats" evidence="1">
    <location>
        <begin position="58"/>
        <end position="790"/>
    </location>
</feature>
<proteinExistence type="predicted"/>
<dbReference type="AlphaFoldDB" id="A0A0L7RDR8"/>
<sequence>MELNKDAIQLFNKLEAKDVWKDFNCPKYIIRPYPKTDKLPEGIFHFREYFKVDTNYILQKLDKLISDPIISNSVPRICRLLYEYLHEVGDNGKVKDLPLVIKILKFLAENVQLVKEYELHFDRMLELCNLPPLLEKSFEGVTNCHILEQYFTLLGDLLVILPKHQALKVHQALHSLLLRTKLTNVNVIKLKHCRRAMEKSKLPLIVVELLQASFPDIYPKILDLIFLLSSTSRVSCRMLEVNVLNTIFIRMDLPYATQLHCTRPPDSLLIGNEYSDDTTLLIMNTLWSLMKSIIPPNSMPTNLNKSSTPAHCVLWGLCYAFKRQICYSQYRSFNARIRNEIAMLIFVILNTFPSWNLVSSGVADAVIEYLVGVETGTARVFSELVKFGRTNEDLFFEKILLLIVTHLAEVDACILFMERRNLMQTVLQLVNPDTQETKITWSSSQFWYLWLYAINALSVLAPKMPQQFLDHNGSIRLYMVLEWCLSTKFNIKIVMACIRTICTIVLTDNTHILEYFRHHGIILLLIKLINCILKFEKITMKDQRTLTLALIILERLMRKQMFYQEIYGEYSVTFVMELLFRCLYQKGQEFQIDQRLLLAIGSYIWECIIWCPKNLEKFIEYGAVYILLDIIEIVPYCSQCLFLAIFTDMCDNFFCGPFLSTWRGIDKRTGLMSLLAKVWREEEIRLKVKRNTDGTIKDVKLPQMGHKQWLDTYDTKLSRDISPAINDMIGSIRSKIYSICKIIEKDNERYEIAKERYKILYANLSMEDRITISSMELYFVLKLGQVWIEIAKYFEHVGITPLGMDGQALFLMAQRYYLVGSLSKERQTKIIQSIKKEEEIEEKDEYARIRDSKLIIALDAFDELDYICRTTDRSYMLKKKNEQIQQVNLVLKFPHNSDEAHCHRTFRDKIMVTAIFNQHQTISTGLKSDSHLSQMKMPPLVSPCDSHIPDITHYSEVPSPSLSSTCFADLEILEN</sequence>
<organism evidence="2 3">
    <name type="scientific">Habropoda laboriosa</name>
    <dbReference type="NCBI Taxonomy" id="597456"/>
    <lineage>
        <taxon>Eukaryota</taxon>
        <taxon>Metazoa</taxon>
        <taxon>Ecdysozoa</taxon>
        <taxon>Arthropoda</taxon>
        <taxon>Hexapoda</taxon>
        <taxon>Insecta</taxon>
        <taxon>Pterygota</taxon>
        <taxon>Neoptera</taxon>
        <taxon>Endopterygota</taxon>
        <taxon>Hymenoptera</taxon>
        <taxon>Apocrita</taxon>
        <taxon>Aculeata</taxon>
        <taxon>Apoidea</taxon>
        <taxon>Anthophila</taxon>
        <taxon>Apidae</taxon>
        <taxon>Habropoda</taxon>
    </lineage>
</organism>
<evidence type="ECO:0000313" key="2">
    <source>
        <dbReference type="EMBL" id="KOC68876.1"/>
    </source>
</evidence>
<dbReference type="OrthoDB" id="191673at2759"/>
<dbReference type="GO" id="GO:0097730">
    <property type="term" value="C:non-motile cilium"/>
    <property type="evidence" value="ECO:0007669"/>
    <property type="project" value="TreeGrafter"/>
</dbReference>
<dbReference type="EMBL" id="KQ414614">
    <property type="protein sequence ID" value="KOC68876.1"/>
    <property type="molecule type" value="Genomic_DNA"/>
</dbReference>
<dbReference type="Proteomes" id="UP000053825">
    <property type="component" value="Unassembled WGS sequence"/>
</dbReference>
<name>A0A0L7RDR8_9HYME</name>
<accession>A0A0L7RDR8</accession>
<keyword evidence="3" id="KW-1185">Reference proteome</keyword>
<dbReference type="InterPro" id="IPR048732">
    <property type="entry name" value="CFA69"/>
</dbReference>
<dbReference type="GO" id="GO:1902093">
    <property type="term" value="P:positive regulation of flagellated sperm motility"/>
    <property type="evidence" value="ECO:0007669"/>
    <property type="project" value="TreeGrafter"/>
</dbReference>
<dbReference type="SUPFAM" id="SSF48371">
    <property type="entry name" value="ARM repeat"/>
    <property type="match status" value="1"/>
</dbReference>
<dbReference type="PANTHER" id="PTHR14716:SF0">
    <property type="entry name" value="CILIA- AND FLAGELLA-ASSOCIATED PROTEIN 69"/>
    <property type="match status" value="1"/>
</dbReference>
<gene>
    <name evidence="2" type="ORF">WH47_10864</name>
</gene>
<dbReference type="InterPro" id="IPR048733">
    <property type="entry name" value="CFA69_ARM_dom"/>
</dbReference>